<dbReference type="PROSITE" id="PS51257">
    <property type="entry name" value="PROKAR_LIPOPROTEIN"/>
    <property type="match status" value="1"/>
</dbReference>
<evidence type="ECO:0000256" key="2">
    <source>
        <dbReference type="SAM" id="SignalP"/>
    </source>
</evidence>
<keyword evidence="4" id="KW-1185">Reference proteome</keyword>
<evidence type="ECO:0000256" key="1">
    <source>
        <dbReference type="SAM" id="MobiDB-lite"/>
    </source>
</evidence>
<feature type="compositionally biased region" description="Low complexity" evidence="1">
    <location>
        <begin position="26"/>
        <end position="37"/>
    </location>
</feature>
<accession>A0ABC8C2D6</accession>
<dbReference type="AlphaFoldDB" id="A0ABC8C2D6"/>
<proteinExistence type="predicted"/>
<protein>
    <recommendedName>
        <fullName evidence="5">DUF4333 domain-containing protein</fullName>
    </recommendedName>
</protein>
<feature type="chain" id="PRO_5044874950" description="DUF4333 domain-containing protein" evidence="2">
    <location>
        <begin position="27"/>
        <end position="243"/>
    </location>
</feature>
<name>A0ABC8C2D6_9ACTN</name>
<dbReference type="KEGG" id="kab:B7C62_33280"/>
<gene>
    <name evidence="3" type="ORF">B7C62_33280</name>
</gene>
<evidence type="ECO:0000313" key="3">
    <source>
        <dbReference type="EMBL" id="ARF76616.1"/>
    </source>
</evidence>
<keyword evidence="2" id="KW-0732">Signal</keyword>
<feature type="region of interest" description="Disordered" evidence="1">
    <location>
        <begin position="26"/>
        <end position="67"/>
    </location>
</feature>
<evidence type="ECO:0000313" key="4">
    <source>
        <dbReference type="Proteomes" id="UP000192251"/>
    </source>
</evidence>
<dbReference type="Proteomes" id="UP000192251">
    <property type="component" value="Chromosome"/>
</dbReference>
<evidence type="ECO:0008006" key="5">
    <source>
        <dbReference type="Google" id="ProtNLM"/>
    </source>
</evidence>
<organism evidence="3 4">
    <name type="scientific">Kitasatospora albolonga</name>
    <dbReference type="NCBI Taxonomy" id="68173"/>
    <lineage>
        <taxon>Bacteria</taxon>
        <taxon>Bacillati</taxon>
        <taxon>Actinomycetota</taxon>
        <taxon>Actinomycetes</taxon>
        <taxon>Kitasatosporales</taxon>
        <taxon>Streptomycetaceae</taxon>
        <taxon>Kitasatospora</taxon>
    </lineage>
</organism>
<sequence>MHYTKKLIGLAAVGILAVGCGSGDSAAPISAPAAESKPTADSKPDAVQETTAAPQEPTLPVVVDGPQKDVLDRSTDGQLKVLPKPESGAPFTEQVEHRLQEQLLGRIKVPGKTSAECPGGVTQKAGAVSTCNVTYEGAVVPYEVKISDSYKEGGFMTFYNAKPLKGLVVAKVVYNQLFEQYGSRSDATKLACEEFPAAKAVDLDGDSGLTCQYWSKYGNKGDGGYETLRVKAGTYGPSFEQVR</sequence>
<dbReference type="RefSeq" id="WP_084752431.1">
    <property type="nucleotide sequence ID" value="NZ_CP020563.1"/>
</dbReference>
<feature type="signal peptide" evidence="2">
    <location>
        <begin position="1"/>
        <end position="26"/>
    </location>
</feature>
<reference evidence="3 4" key="1">
    <citation type="submission" date="2017-04" db="EMBL/GenBank/DDBJ databases">
        <title>The complete genome sequence of Streptomyces albolongus YIM 101047, the producer of novel bafilomycins and novel odoriferous sesquiterpenoids.</title>
        <authorList>
            <person name="Yin M."/>
            <person name="Jiang Y."/>
        </authorList>
    </citation>
    <scope>NUCLEOTIDE SEQUENCE [LARGE SCALE GENOMIC DNA]</scope>
    <source>
        <strain evidence="3 4">YIM 101047</strain>
    </source>
</reference>
<dbReference type="EMBL" id="CP020563">
    <property type="protein sequence ID" value="ARF76616.1"/>
    <property type="molecule type" value="Genomic_DNA"/>
</dbReference>